<dbReference type="EMBL" id="CM010630">
    <property type="protein sequence ID" value="RID69322.1"/>
    <property type="molecule type" value="Genomic_DNA"/>
</dbReference>
<feature type="region of interest" description="Disordered" evidence="1">
    <location>
        <begin position="1"/>
        <end position="21"/>
    </location>
</feature>
<evidence type="ECO:0000256" key="1">
    <source>
        <dbReference type="SAM" id="MobiDB-lite"/>
    </source>
</evidence>
<feature type="compositionally biased region" description="Polar residues" evidence="1">
    <location>
        <begin position="12"/>
        <end position="21"/>
    </location>
</feature>
<dbReference type="Proteomes" id="UP000264353">
    <property type="component" value="Chromosome A3"/>
</dbReference>
<protein>
    <submittedName>
        <fullName evidence="2">Uncharacterized protein</fullName>
    </submittedName>
</protein>
<gene>
    <name evidence="2" type="ORF">BRARA_C01421</name>
</gene>
<proteinExistence type="predicted"/>
<reference evidence="2 3" key="1">
    <citation type="submission" date="2018-06" db="EMBL/GenBank/DDBJ databases">
        <title>WGS assembly of Brassica rapa FPsc.</title>
        <authorList>
            <person name="Bowman J."/>
            <person name="Kohchi T."/>
            <person name="Yamato K."/>
            <person name="Jenkins J."/>
            <person name="Shu S."/>
            <person name="Ishizaki K."/>
            <person name="Yamaoka S."/>
            <person name="Nishihama R."/>
            <person name="Nakamura Y."/>
            <person name="Berger F."/>
            <person name="Adam C."/>
            <person name="Aki S."/>
            <person name="Althoff F."/>
            <person name="Araki T."/>
            <person name="Arteaga-Vazquez M."/>
            <person name="Balasubrmanian S."/>
            <person name="Bauer D."/>
            <person name="Boehm C."/>
            <person name="Briginshaw L."/>
            <person name="Caballero-Perez J."/>
            <person name="Catarino B."/>
            <person name="Chen F."/>
            <person name="Chiyoda S."/>
            <person name="Chovatia M."/>
            <person name="Davies K."/>
            <person name="Delmans M."/>
            <person name="Demura T."/>
            <person name="Dierschke T."/>
            <person name="Dolan L."/>
            <person name="Dorantes-Acosta A."/>
            <person name="Eklund D."/>
            <person name="Florent S."/>
            <person name="Flores-Sandoval E."/>
            <person name="Fujiyama A."/>
            <person name="Fukuzawa H."/>
            <person name="Galik B."/>
            <person name="Grimanelli D."/>
            <person name="Grimwood J."/>
            <person name="Grossniklaus U."/>
            <person name="Hamada T."/>
            <person name="Haseloff J."/>
            <person name="Hetherington A."/>
            <person name="Higo A."/>
            <person name="Hirakawa Y."/>
            <person name="Hundley H."/>
            <person name="Ikeda Y."/>
            <person name="Inoue K."/>
            <person name="Inoue S."/>
            <person name="Ishida S."/>
            <person name="Jia Q."/>
            <person name="Kakita M."/>
            <person name="Kanazawa T."/>
            <person name="Kawai Y."/>
            <person name="Kawashima T."/>
            <person name="Kennedy M."/>
            <person name="Kinose K."/>
            <person name="Kinoshita T."/>
            <person name="Kohara Y."/>
            <person name="Koide E."/>
            <person name="Komatsu K."/>
            <person name="Kopischke S."/>
            <person name="Kubo M."/>
            <person name="Kyozuka J."/>
            <person name="Lagercrantz U."/>
            <person name="Lin S."/>
            <person name="Lindquist E."/>
            <person name="Lipzen A."/>
            <person name="Lu C."/>
            <person name="Luna E."/>
            <person name="Martienssen R."/>
            <person name="Minamino N."/>
            <person name="Mizutani M."/>
            <person name="Mizutani M."/>
            <person name="Mochizuki N."/>
            <person name="Monte I."/>
            <person name="Mosher R."/>
            <person name="Nagasaki H."/>
            <person name="Nakagami H."/>
            <person name="Naramoto S."/>
            <person name="Nishitani K."/>
            <person name="Ohtani M."/>
            <person name="Okamoto T."/>
            <person name="Okumura M."/>
            <person name="Phillips J."/>
            <person name="Pollak B."/>
            <person name="Reinders A."/>
            <person name="Roevekamp M."/>
            <person name="Sano R."/>
            <person name="Sawa S."/>
            <person name="Schmid M."/>
            <person name="Shirakawa M."/>
            <person name="Solano R."/>
            <person name="Spunde A."/>
            <person name="Suetsugu N."/>
            <person name="Sugano S."/>
            <person name="Sugiyama A."/>
            <person name="Sun R."/>
            <person name="Suzuki Y."/>
            <person name="Takenaka M."/>
            <person name="Takezawa D."/>
            <person name="Tomogane H."/>
            <person name="Tsuzuki M."/>
            <person name="Ueda T."/>
            <person name="Umeda M."/>
            <person name="Ward J."/>
            <person name="Watanabe Y."/>
            <person name="Yazaki K."/>
            <person name="Yokoyama R."/>
            <person name="Yoshitake Y."/>
            <person name="Yotsui I."/>
            <person name="Zachgo S."/>
            <person name="Schmutz J."/>
        </authorList>
    </citation>
    <scope>NUCLEOTIDE SEQUENCE [LARGE SCALE GENOMIC DNA]</scope>
    <source>
        <strain evidence="3">cv. B-3</strain>
    </source>
</reference>
<name>A0A397ZUW4_BRACM</name>
<evidence type="ECO:0000313" key="2">
    <source>
        <dbReference type="EMBL" id="RID69322.1"/>
    </source>
</evidence>
<sequence length="80" mass="9626">MAESNSEERTHSSSPAATPQTDFPIRDLIFDSKRADILAHDLCAECMHRCLRKKRYMRYCRNRQCYCDYSRYFIYLYTVL</sequence>
<organism evidence="2 3">
    <name type="scientific">Brassica campestris</name>
    <name type="common">Field mustard</name>
    <dbReference type="NCBI Taxonomy" id="3711"/>
    <lineage>
        <taxon>Eukaryota</taxon>
        <taxon>Viridiplantae</taxon>
        <taxon>Streptophyta</taxon>
        <taxon>Embryophyta</taxon>
        <taxon>Tracheophyta</taxon>
        <taxon>Spermatophyta</taxon>
        <taxon>Magnoliopsida</taxon>
        <taxon>eudicotyledons</taxon>
        <taxon>Gunneridae</taxon>
        <taxon>Pentapetalae</taxon>
        <taxon>rosids</taxon>
        <taxon>malvids</taxon>
        <taxon>Brassicales</taxon>
        <taxon>Brassicaceae</taxon>
        <taxon>Brassiceae</taxon>
        <taxon>Brassica</taxon>
    </lineage>
</organism>
<evidence type="ECO:0000313" key="3">
    <source>
        <dbReference type="Proteomes" id="UP000264353"/>
    </source>
</evidence>
<feature type="compositionally biased region" description="Basic and acidic residues" evidence="1">
    <location>
        <begin position="1"/>
        <end position="11"/>
    </location>
</feature>
<accession>A0A397ZUW4</accession>
<dbReference type="AlphaFoldDB" id="A0A397ZUW4"/>